<dbReference type="EMBL" id="CAJOBJ010171789">
    <property type="protein sequence ID" value="CAF4885754.1"/>
    <property type="molecule type" value="Genomic_DNA"/>
</dbReference>
<dbReference type="Proteomes" id="UP000681720">
    <property type="component" value="Unassembled WGS sequence"/>
</dbReference>
<evidence type="ECO:0000313" key="4">
    <source>
        <dbReference type="Proteomes" id="UP000681720"/>
    </source>
</evidence>
<evidence type="ECO:0000313" key="1">
    <source>
        <dbReference type="EMBL" id="CAF4666035.1"/>
    </source>
</evidence>
<gene>
    <name evidence="1" type="ORF">BYL167_LOCUS42779</name>
    <name evidence="2" type="ORF">GIL414_LOCUS47435</name>
    <name evidence="3" type="ORF">GIL414_LOCUS51079</name>
</gene>
<dbReference type="EMBL" id="CAJOBJ010151275">
    <property type="protein sequence ID" value="CAF4807502.1"/>
    <property type="molecule type" value="Genomic_DNA"/>
</dbReference>
<dbReference type="Gene3D" id="1.25.10.10">
    <property type="entry name" value="Leucine-rich Repeat Variant"/>
    <property type="match status" value="1"/>
</dbReference>
<dbReference type="EMBL" id="CAJOBH010111962">
    <property type="protein sequence ID" value="CAF4666035.1"/>
    <property type="molecule type" value="Genomic_DNA"/>
</dbReference>
<organism evidence="3 4">
    <name type="scientific">Rotaria magnacalcarata</name>
    <dbReference type="NCBI Taxonomy" id="392030"/>
    <lineage>
        <taxon>Eukaryota</taxon>
        <taxon>Metazoa</taxon>
        <taxon>Spiralia</taxon>
        <taxon>Gnathifera</taxon>
        <taxon>Rotifera</taxon>
        <taxon>Eurotatoria</taxon>
        <taxon>Bdelloidea</taxon>
        <taxon>Philodinida</taxon>
        <taxon>Philodinidae</taxon>
        <taxon>Rotaria</taxon>
    </lineage>
</organism>
<sequence length="80" mass="9196">RNLALSPNNLPVLRETGSIQKLAQLLVRSHQELQRQQPKVELIDNYIRMDDILEACVSALHIIAKDQQNRVIIRDLDCIP</sequence>
<dbReference type="InterPro" id="IPR011989">
    <property type="entry name" value="ARM-like"/>
</dbReference>
<proteinExistence type="predicted"/>
<comment type="caution">
    <text evidence="3">The sequence shown here is derived from an EMBL/GenBank/DDBJ whole genome shotgun (WGS) entry which is preliminary data.</text>
</comment>
<feature type="non-terminal residue" evidence="3">
    <location>
        <position position="1"/>
    </location>
</feature>
<accession>A0A8S3C3R6</accession>
<evidence type="ECO:0000313" key="3">
    <source>
        <dbReference type="EMBL" id="CAF4885754.1"/>
    </source>
</evidence>
<dbReference type="GO" id="GO:0007155">
    <property type="term" value="P:cell adhesion"/>
    <property type="evidence" value="ECO:0007669"/>
    <property type="project" value="InterPro"/>
</dbReference>
<dbReference type="InterPro" id="IPR013284">
    <property type="entry name" value="Beta-catenin"/>
</dbReference>
<dbReference type="PANTHER" id="PTHR45976">
    <property type="entry name" value="ARMADILLO SEGMENT POLARITY PROTEIN"/>
    <property type="match status" value="1"/>
</dbReference>
<feature type="non-terminal residue" evidence="3">
    <location>
        <position position="80"/>
    </location>
</feature>
<name>A0A8S3C3R6_9BILA</name>
<dbReference type="AlphaFoldDB" id="A0A8S3C3R6"/>
<evidence type="ECO:0000313" key="2">
    <source>
        <dbReference type="EMBL" id="CAF4807502.1"/>
    </source>
</evidence>
<dbReference type="Proteomes" id="UP000681967">
    <property type="component" value="Unassembled WGS sequence"/>
</dbReference>
<dbReference type="GO" id="GO:0045296">
    <property type="term" value="F:cadherin binding"/>
    <property type="evidence" value="ECO:0007669"/>
    <property type="project" value="InterPro"/>
</dbReference>
<protein>
    <submittedName>
        <fullName evidence="3">Uncharacterized protein</fullName>
    </submittedName>
</protein>
<reference evidence="3" key="1">
    <citation type="submission" date="2021-02" db="EMBL/GenBank/DDBJ databases">
        <authorList>
            <person name="Nowell W R."/>
        </authorList>
    </citation>
    <scope>NUCLEOTIDE SEQUENCE</scope>
</reference>